<feature type="compositionally biased region" description="Polar residues" evidence="1">
    <location>
        <begin position="345"/>
        <end position="359"/>
    </location>
</feature>
<feature type="region of interest" description="Disordered" evidence="1">
    <location>
        <begin position="792"/>
        <end position="812"/>
    </location>
</feature>
<dbReference type="GO" id="GO:0006406">
    <property type="term" value="P:mRNA export from nucleus"/>
    <property type="evidence" value="ECO:0007669"/>
    <property type="project" value="TreeGrafter"/>
</dbReference>
<keyword evidence="4" id="KW-1185">Reference proteome</keyword>
<dbReference type="EMBL" id="JAXIOK010000011">
    <property type="protein sequence ID" value="KAK4759204.1"/>
    <property type="molecule type" value="Genomic_DNA"/>
</dbReference>
<feature type="compositionally biased region" description="Polar residues" evidence="1">
    <location>
        <begin position="175"/>
        <end position="186"/>
    </location>
</feature>
<dbReference type="Pfam" id="PF16769">
    <property type="entry name" value="MCM3AP_GANP"/>
    <property type="match status" value="1"/>
</dbReference>
<dbReference type="GO" id="GO:0005737">
    <property type="term" value="C:cytoplasm"/>
    <property type="evidence" value="ECO:0007669"/>
    <property type="project" value="TreeGrafter"/>
</dbReference>
<protein>
    <recommendedName>
        <fullName evidence="2">PCI domain-containing protein</fullName>
    </recommendedName>
</protein>
<feature type="domain" description="PCI" evidence="2">
    <location>
        <begin position="572"/>
        <end position="783"/>
    </location>
</feature>
<dbReference type="InterPro" id="IPR031907">
    <property type="entry name" value="MCM3AP_GANP"/>
</dbReference>
<reference evidence="3 4" key="1">
    <citation type="journal article" date="2023" name="Hortic Res">
        <title>Pangenome of water caltrop reveals structural variations and asymmetric subgenome divergence after allopolyploidization.</title>
        <authorList>
            <person name="Zhang X."/>
            <person name="Chen Y."/>
            <person name="Wang L."/>
            <person name="Yuan Y."/>
            <person name="Fang M."/>
            <person name="Shi L."/>
            <person name="Lu R."/>
            <person name="Comes H.P."/>
            <person name="Ma Y."/>
            <person name="Chen Y."/>
            <person name="Huang G."/>
            <person name="Zhou Y."/>
            <person name="Zheng Z."/>
            <person name="Qiu Y."/>
        </authorList>
    </citation>
    <scope>NUCLEOTIDE SEQUENCE [LARGE SCALE GENOMIC DNA]</scope>
    <source>
        <tissue evidence="3">Roots</tissue>
    </source>
</reference>
<feature type="compositionally biased region" description="Polar residues" evidence="1">
    <location>
        <begin position="310"/>
        <end position="323"/>
    </location>
</feature>
<feature type="compositionally biased region" description="Polar residues" evidence="1">
    <location>
        <begin position="866"/>
        <end position="891"/>
    </location>
</feature>
<proteinExistence type="predicted"/>
<comment type="caution">
    <text evidence="3">The sequence shown here is derived from an EMBL/GenBank/DDBJ whole genome shotgun (WGS) entry which is preliminary data.</text>
</comment>
<dbReference type="InterPro" id="IPR005062">
    <property type="entry name" value="SAC3/GANP/THP3_conserved"/>
</dbReference>
<evidence type="ECO:0000256" key="1">
    <source>
        <dbReference type="SAM" id="MobiDB-lite"/>
    </source>
</evidence>
<dbReference type="PROSITE" id="PS50250">
    <property type="entry name" value="PCI"/>
    <property type="match status" value="1"/>
</dbReference>
<feature type="region of interest" description="Disordered" evidence="1">
    <location>
        <begin position="1"/>
        <end position="266"/>
    </location>
</feature>
<feature type="compositionally biased region" description="Basic and acidic residues" evidence="1">
    <location>
        <begin position="793"/>
        <end position="803"/>
    </location>
</feature>
<dbReference type="Gene3D" id="1.25.40.990">
    <property type="match status" value="1"/>
</dbReference>
<dbReference type="InterPro" id="IPR045107">
    <property type="entry name" value="SAC3/GANP/THP3"/>
</dbReference>
<feature type="region of interest" description="Disordered" evidence="1">
    <location>
        <begin position="858"/>
        <end position="906"/>
    </location>
</feature>
<dbReference type="PANTHER" id="PTHR12436">
    <property type="entry name" value="80 KDA MCM3-ASSOCIATED PROTEIN"/>
    <property type="match status" value="1"/>
</dbReference>
<dbReference type="InterPro" id="IPR000717">
    <property type="entry name" value="PCI_dom"/>
</dbReference>
<evidence type="ECO:0000313" key="4">
    <source>
        <dbReference type="Proteomes" id="UP001345219"/>
    </source>
</evidence>
<gene>
    <name evidence="3" type="ORF">SAY87_022335</name>
</gene>
<name>A0AAN7K414_9MYRT</name>
<dbReference type="Pfam" id="PF03399">
    <property type="entry name" value="SAC3_GANP"/>
    <property type="match status" value="1"/>
</dbReference>
<feature type="compositionally biased region" description="Polar residues" evidence="1">
    <location>
        <begin position="125"/>
        <end position="141"/>
    </location>
</feature>
<evidence type="ECO:0000259" key="2">
    <source>
        <dbReference type="PROSITE" id="PS50250"/>
    </source>
</evidence>
<feature type="compositionally biased region" description="Low complexity" evidence="1">
    <location>
        <begin position="328"/>
        <end position="344"/>
    </location>
</feature>
<dbReference type="FunFam" id="1.25.40.990:FF:000004">
    <property type="entry name" value="Putative peptidase C48 domain family protein"/>
    <property type="match status" value="1"/>
</dbReference>
<feature type="region of interest" description="Disordered" evidence="1">
    <location>
        <begin position="294"/>
        <end position="361"/>
    </location>
</feature>
<evidence type="ECO:0000313" key="3">
    <source>
        <dbReference type="EMBL" id="KAK4759204.1"/>
    </source>
</evidence>
<sequence length="1643" mass="185379">MSSNGFQGYTGPTDHHRVGTVFGQPLRQPSPLPPQQQQQMFQSTPHVASFPRPVPFPSPPPRSNFSYQRAVQGERPPHEDKFPQANQRSPSITSLIATHNSSTSVTAKVARSPDPRRNVPLQYVQRDTTSNYSQFSSQPRSPLSYEDIYNYEEPYKSPVESQRPAAVSASGGNHAMSQGNYTSSLSHPDISPGPPYNRSYDSRGGPRNVDMNDGVSSKIRSPLLPSTGKLPPESLQFGQFDPQRTLSSPLSSSPKPELLLSRPLPSTSKNAVPSLLYVVPRSLETNSMSFIAPKRVRPSSPLSSDHEYQSQKNGSPSFPSTTAEAPATKPISSSISKRTRSPSSLSTGQELQQYPQSAQDEIEREMQAKAKRLARFKLELIDDSSARYGLSVVRGTNIPGTASAEVTVDYPSCDLSEIYDASEPSNIIIGLCPDMCPESERAERERKGDLDQYERVDGDRNHTSEFLAVKKYNRTAEREANLIRPMPVLQMTTDYLLNLLDQPYDDQFLGLYNFLWDRMRAVRMDLRMQHIFNLESMKMLEQMIRLHIIAMHELCEYEKGEGFSEGFDAHLNIEQMNKTSAELFQLYDDYRRKGIDVPTEREFRGYYALLKLDRHPGYKVEPAELSLDLAKMTPEIRQTSEIRFARDVARACRAGNFISFFRLAREASYLQACLMHAHFAKLRSQALASLHSGLQNNQGLPVSVVAGWLAMEGEDAYDVLHYHGFDIKDFEEPYMVKEGPFLNRDKDYQTKCSDLVHIKKSSRIMDDVISHKSVSLPFKEEAEVQFIRNSSLHSERVRKGNQKEEDEALDGSEATQLLKQSKQEHLLFKSTPIGREKEIGCTMVSPGNSSWNYPMAPTSPKFPTASPAQTFDSNDNSRYSLNFPTSPNSPKDPSFDRAEKSGSVTWSSPDISIPSAIEVMPSVVPAVVAKDMLPCLFNSPFGNSLTRVEGISHLENEEPQAYQESDADLEVYQHDVLEEDVFDNEDKVVAEAKMKLTLRAWKRHASKRRERRERQKLMAEDALNSLFLGIPIRIPVQQNKDPPVSFGNIDLDRYLMERSQRYEKSWSRLNIADVTAETLKERNPKSVCLCWKIVLHCPMHGPGSEMHNLNDQQSSHWLRSKLMHHKDGDHDDELIFSHPGLSIWKKWLGNKSRMDLTCCLSVVKEISEESDLDDLMGTSAVVFLLSESISLDHQKIKLQKLLNALPHDSNLPLLILSDSSTKEDASAIISSLGLHEIEASRAVNFRFTSLYFDEQGEKIGFFSDHQLREGLQWLARESPPQPLLLRVGTCHLVQSHLNSSFDKISQSGAAVDPIQYIKAFNKALDQLISMVVDAASLNPLSWPCPEISLLAKSGDERRFAEQYLPTSGWSLNTNLKPLFLALGECKLPNFADDISWLNRGCYMPEEMEGQKLRFENLLVRYLVKTTNMQMSFARIEASGLVQRNVQLVLRGSAYFFVPTWGPIFRRIINWVIPTYSEPFGSCYILEQDGAPLLQPLDKSKLGVAEGIPSYRRPPLDEMMEFVCSTLSMQKYDEQHMALGTSGRHISDEVQGREDVIEVGRHLLNTETPPRIVTNDYTSDDDALRSGSSCLQRAPAIVSNDYASSKELPAEVIKGKERLNGLLDKWEAELNKVDRILRLFGYQQ</sequence>
<feature type="compositionally biased region" description="Polar residues" evidence="1">
    <location>
        <begin position="84"/>
        <end position="106"/>
    </location>
</feature>
<feature type="compositionally biased region" description="Low complexity" evidence="1">
    <location>
        <begin position="244"/>
        <end position="266"/>
    </location>
</feature>
<dbReference type="PANTHER" id="PTHR12436:SF17">
    <property type="entry name" value="SAC3 FAMILY PROTEIN B"/>
    <property type="match status" value="1"/>
</dbReference>
<dbReference type="GO" id="GO:0070390">
    <property type="term" value="C:transcription export complex 2"/>
    <property type="evidence" value="ECO:0007669"/>
    <property type="project" value="TreeGrafter"/>
</dbReference>
<dbReference type="Proteomes" id="UP001345219">
    <property type="component" value="Chromosome 17"/>
</dbReference>
<feature type="compositionally biased region" description="Pro residues" evidence="1">
    <location>
        <begin position="52"/>
        <end position="62"/>
    </location>
</feature>
<accession>A0AAN7K414</accession>
<organism evidence="3 4">
    <name type="scientific">Trapa incisa</name>
    <dbReference type="NCBI Taxonomy" id="236973"/>
    <lineage>
        <taxon>Eukaryota</taxon>
        <taxon>Viridiplantae</taxon>
        <taxon>Streptophyta</taxon>
        <taxon>Embryophyta</taxon>
        <taxon>Tracheophyta</taxon>
        <taxon>Spermatophyta</taxon>
        <taxon>Magnoliopsida</taxon>
        <taxon>eudicotyledons</taxon>
        <taxon>Gunneridae</taxon>
        <taxon>Pentapetalae</taxon>
        <taxon>rosids</taxon>
        <taxon>malvids</taxon>
        <taxon>Myrtales</taxon>
        <taxon>Lythraceae</taxon>
        <taxon>Trapa</taxon>
    </lineage>
</organism>
<feature type="compositionally biased region" description="Low complexity" evidence="1">
    <location>
        <begin position="35"/>
        <end position="51"/>
    </location>
</feature>